<keyword evidence="4" id="KW-0648">Protein biosynthesis</keyword>
<dbReference type="GO" id="GO:0005737">
    <property type="term" value="C:cytoplasm"/>
    <property type="evidence" value="ECO:0007669"/>
    <property type="project" value="UniProtKB-SubCell"/>
</dbReference>
<comment type="subcellular location">
    <subcellularLocation>
        <location evidence="1">Cytoplasm</location>
    </subcellularLocation>
</comment>
<dbReference type="InterPro" id="IPR009000">
    <property type="entry name" value="Transl_B-barrel_sf"/>
</dbReference>
<proteinExistence type="predicted"/>
<keyword evidence="2" id="KW-0963">Cytoplasm</keyword>
<dbReference type="InterPro" id="IPR015191">
    <property type="entry name" value="SelB_WHD4"/>
</dbReference>
<dbReference type="Gene3D" id="3.40.50.300">
    <property type="entry name" value="P-loop containing nucleotide triphosphate hydrolases"/>
    <property type="match status" value="1"/>
</dbReference>
<dbReference type="InterPro" id="IPR000795">
    <property type="entry name" value="T_Tr_GTP-bd_dom"/>
</dbReference>
<evidence type="ECO:0000256" key="1">
    <source>
        <dbReference type="ARBA" id="ARBA00004496"/>
    </source>
</evidence>
<dbReference type="PANTHER" id="PTHR43721:SF22">
    <property type="entry name" value="ELONGATION FACTOR TU, MITOCHONDRIAL"/>
    <property type="match status" value="1"/>
</dbReference>
<dbReference type="InterPro" id="IPR036388">
    <property type="entry name" value="WH-like_DNA-bd_sf"/>
</dbReference>
<dbReference type="Gene3D" id="2.40.30.10">
    <property type="entry name" value="Translation factors"/>
    <property type="match status" value="2"/>
</dbReference>
<organism evidence="7 8">
    <name type="scientific">Anaerotruncus massiliensis</name>
    <name type="common">ex Liu et al. 2021</name>
    <dbReference type="NCBI Taxonomy" id="2321404"/>
    <lineage>
        <taxon>Bacteria</taxon>
        <taxon>Bacillati</taxon>
        <taxon>Bacillota</taxon>
        <taxon>Clostridia</taxon>
        <taxon>Eubacteriales</taxon>
        <taxon>Oscillospiraceae</taxon>
        <taxon>Anaerotruncus</taxon>
    </lineage>
</organism>
<dbReference type="SUPFAM" id="SSF46785">
    <property type="entry name" value="Winged helix' DNA-binding domain"/>
    <property type="match status" value="1"/>
</dbReference>
<dbReference type="EMBL" id="RCHT01000005">
    <property type="protein sequence ID" value="RLL12713.1"/>
    <property type="molecule type" value="Genomic_DNA"/>
</dbReference>
<dbReference type="Pfam" id="PF09107">
    <property type="entry name" value="WHD_3rd_SelB"/>
    <property type="match status" value="1"/>
</dbReference>
<dbReference type="Pfam" id="PF00009">
    <property type="entry name" value="GTP_EFTU"/>
    <property type="match status" value="1"/>
</dbReference>
<evidence type="ECO:0000313" key="7">
    <source>
        <dbReference type="EMBL" id="RLL12713.1"/>
    </source>
</evidence>
<dbReference type="SUPFAM" id="SSF50465">
    <property type="entry name" value="EF-Tu/eEF-1alpha/eIF2-gamma C-terminal domain"/>
    <property type="match status" value="1"/>
</dbReference>
<keyword evidence="5" id="KW-0342">GTP-binding</keyword>
<dbReference type="InterPro" id="IPR004535">
    <property type="entry name" value="Transl_elong_SelB"/>
</dbReference>
<dbReference type="InterPro" id="IPR050055">
    <property type="entry name" value="EF-Tu_GTPase"/>
</dbReference>
<gene>
    <name evidence="7" type="primary">selB</name>
    <name evidence="7" type="ORF">D4A47_04700</name>
</gene>
<reference evidence="7 8" key="1">
    <citation type="submission" date="2018-10" db="EMBL/GenBank/DDBJ databases">
        <title>Anaerotruncus faecis sp. nov., isolated from human feces.</title>
        <authorList>
            <person name="Wang Y.-J."/>
        </authorList>
    </citation>
    <scope>NUCLEOTIDE SEQUENCE [LARGE SCALE GENOMIC DNA]</scope>
    <source>
        <strain evidence="7 8">22A2-44</strain>
    </source>
</reference>
<dbReference type="InterPro" id="IPR027417">
    <property type="entry name" value="P-loop_NTPase"/>
</dbReference>
<keyword evidence="7" id="KW-0251">Elongation factor</keyword>
<name>A0A498CWA1_9FIRM</name>
<keyword evidence="3" id="KW-0547">Nucleotide-binding</keyword>
<keyword evidence="8" id="KW-1185">Reference proteome</keyword>
<dbReference type="GO" id="GO:0005525">
    <property type="term" value="F:GTP binding"/>
    <property type="evidence" value="ECO:0007669"/>
    <property type="project" value="UniProtKB-KW"/>
</dbReference>
<dbReference type="SUPFAM" id="SSF50447">
    <property type="entry name" value="Translation proteins"/>
    <property type="match status" value="1"/>
</dbReference>
<dbReference type="PRINTS" id="PR00315">
    <property type="entry name" value="ELONGATNFCT"/>
</dbReference>
<dbReference type="GO" id="GO:0003723">
    <property type="term" value="F:RNA binding"/>
    <property type="evidence" value="ECO:0007669"/>
    <property type="project" value="InterPro"/>
</dbReference>
<feature type="domain" description="Tr-type G" evidence="6">
    <location>
        <begin position="4"/>
        <end position="175"/>
    </location>
</feature>
<dbReference type="InterPro" id="IPR009001">
    <property type="entry name" value="Transl_elong_EF1A/Init_IF2_C"/>
</dbReference>
<dbReference type="Proteomes" id="UP000276301">
    <property type="component" value="Unassembled WGS sequence"/>
</dbReference>
<dbReference type="GO" id="GO:0001514">
    <property type="term" value="P:selenocysteine incorporation"/>
    <property type="evidence" value="ECO:0007669"/>
    <property type="project" value="InterPro"/>
</dbReference>
<dbReference type="InterPro" id="IPR036390">
    <property type="entry name" value="WH_DNA-bd_sf"/>
</dbReference>
<evidence type="ECO:0000256" key="5">
    <source>
        <dbReference type="ARBA" id="ARBA00023134"/>
    </source>
</evidence>
<evidence type="ECO:0000256" key="2">
    <source>
        <dbReference type="ARBA" id="ARBA00022490"/>
    </source>
</evidence>
<dbReference type="CDD" id="cd15491">
    <property type="entry name" value="selB_III"/>
    <property type="match status" value="1"/>
</dbReference>
<evidence type="ECO:0000256" key="4">
    <source>
        <dbReference type="ARBA" id="ARBA00022917"/>
    </source>
</evidence>
<dbReference type="Pfam" id="PF25461">
    <property type="entry name" value="Beta-barrel_SelB"/>
    <property type="match status" value="1"/>
</dbReference>
<evidence type="ECO:0000313" key="8">
    <source>
        <dbReference type="Proteomes" id="UP000276301"/>
    </source>
</evidence>
<dbReference type="SUPFAM" id="SSF52540">
    <property type="entry name" value="P-loop containing nucleoside triphosphate hydrolases"/>
    <property type="match status" value="1"/>
</dbReference>
<accession>A0A498CWA1</accession>
<protein>
    <submittedName>
        <fullName evidence="7">Selenocysteine-specific translation elongation factor</fullName>
    </submittedName>
</protein>
<evidence type="ECO:0000256" key="3">
    <source>
        <dbReference type="ARBA" id="ARBA00022741"/>
    </source>
</evidence>
<dbReference type="Gene3D" id="1.10.10.2770">
    <property type="match status" value="1"/>
</dbReference>
<comment type="caution">
    <text evidence="7">The sequence shown here is derived from an EMBL/GenBank/DDBJ whole genome shotgun (WGS) entry which is preliminary data.</text>
</comment>
<dbReference type="GO" id="GO:0003746">
    <property type="term" value="F:translation elongation factor activity"/>
    <property type="evidence" value="ECO:0007669"/>
    <property type="project" value="UniProtKB-KW"/>
</dbReference>
<dbReference type="NCBIfam" id="TIGR00231">
    <property type="entry name" value="small_GTP"/>
    <property type="match status" value="1"/>
</dbReference>
<dbReference type="PROSITE" id="PS51722">
    <property type="entry name" value="G_TR_2"/>
    <property type="match status" value="1"/>
</dbReference>
<dbReference type="InterPro" id="IPR005225">
    <property type="entry name" value="Small_GTP-bd"/>
</dbReference>
<sequence>MRTVKRIVIGTAGHVDHGKTALVRALTGIDADRLAEEKRRGLTVDLGFAWMELSGEVHADIVDVPGHEHFVKNMLAGAGGIDLVLLVVAADEGVMPQTREHLVILSLLGVPRGVVVLSRCDLADGETRALAREEIAEAVRGSFLEGAPVVETSAQTGEGLDVLRALLAEEAAELPPGNIDRPFFLPVDRAFTVRGFGAVVTGTALDGQVRPGDLLTVSPGGARVRVRGLQSCGREAAAAFAGQRVAVNLAGAEPGSLARGDALAAAPSARANALLDVRLTAHPASARAITHNQRLHLALGTACVLCRARLLDREALAPGESGYAQLLLEQPVAVRPGDRFVVRFYSPVETVGGGVVLDIPARRHRRLDSAVLARLQCYDGADARGRLRFDLAEEPMTREQARERLFFLSDAEFSTAWKGLLADGEIRCAGWLALTPGTLARLREELLGVLADYHGAHPLDRGMPLVLLRERFPGGLPEWFAEEGAVSRAGDALSLLGFAPEGTELYRRTAAELLALYARAPYAPPDRTAALAEFPPSVPAGRVFDLLLEAGELVEAAPGLCFTRAAWESARETARNVAGERGSVTLSGLRDALGTSRRYAQALLERMDADGFTRREGDAHLLRE</sequence>
<dbReference type="AlphaFoldDB" id="A0A498CWA1"/>
<dbReference type="CDD" id="cd04171">
    <property type="entry name" value="SelB"/>
    <property type="match status" value="1"/>
</dbReference>
<evidence type="ECO:0000259" key="6">
    <source>
        <dbReference type="PROSITE" id="PS51722"/>
    </source>
</evidence>
<dbReference type="NCBIfam" id="TIGR00475">
    <property type="entry name" value="selB"/>
    <property type="match status" value="1"/>
</dbReference>
<dbReference type="InterPro" id="IPR057335">
    <property type="entry name" value="Beta-barrel_SelB"/>
</dbReference>
<dbReference type="PANTHER" id="PTHR43721">
    <property type="entry name" value="ELONGATION FACTOR TU-RELATED"/>
    <property type="match status" value="1"/>
</dbReference>
<dbReference type="GO" id="GO:0003924">
    <property type="term" value="F:GTPase activity"/>
    <property type="evidence" value="ECO:0007669"/>
    <property type="project" value="InterPro"/>
</dbReference>
<dbReference type="Gene3D" id="1.10.10.10">
    <property type="entry name" value="Winged helix-like DNA-binding domain superfamily/Winged helix DNA-binding domain"/>
    <property type="match status" value="1"/>
</dbReference>